<gene>
    <name evidence="1" type="ORF">EMEDMD4_310118</name>
</gene>
<name>A0A508X111_9HYPH</name>
<reference evidence="1" key="1">
    <citation type="submission" date="2019-06" db="EMBL/GenBank/DDBJ databases">
        <authorList>
            <person name="Le Quere A."/>
            <person name="Colella S."/>
        </authorList>
    </citation>
    <scope>NUCLEOTIDE SEQUENCE</scope>
    <source>
        <strain evidence="1">EmedicaeMD41</strain>
    </source>
</reference>
<dbReference type="AlphaFoldDB" id="A0A508X111"/>
<accession>A0A508X111</accession>
<dbReference type="EMBL" id="CABFNB010000097">
    <property type="protein sequence ID" value="VTZ61869.1"/>
    <property type="molecule type" value="Genomic_DNA"/>
</dbReference>
<protein>
    <submittedName>
        <fullName evidence="1">Uncharacterized protein</fullName>
    </submittedName>
</protein>
<proteinExistence type="predicted"/>
<organism evidence="1">
    <name type="scientific">Sinorhizobium medicae</name>
    <dbReference type="NCBI Taxonomy" id="110321"/>
    <lineage>
        <taxon>Bacteria</taxon>
        <taxon>Pseudomonadati</taxon>
        <taxon>Pseudomonadota</taxon>
        <taxon>Alphaproteobacteria</taxon>
        <taxon>Hyphomicrobiales</taxon>
        <taxon>Rhizobiaceae</taxon>
        <taxon>Sinorhizobium/Ensifer group</taxon>
        <taxon>Sinorhizobium</taxon>
    </lineage>
</organism>
<evidence type="ECO:0000313" key="1">
    <source>
        <dbReference type="EMBL" id="VTZ61869.1"/>
    </source>
</evidence>
<sequence length="62" mass="7370">MPPDLYLFRTSNCQGDKFFVRVECRHLYICIVSDPERDEEKRVRLSARIPRLNSLKSITRLS</sequence>
<dbReference type="Proteomes" id="UP000507954">
    <property type="component" value="Unassembled WGS sequence"/>
</dbReference>